<keyword evidence="9 14" id="KW-0694">RNA-binding</keyword>
<evidence type="ECO:0000256" key="2">
    <source>
        <dbReference type="ARBA" id="ARBA00006191"/>
    </source>
</evidence>
<protein>
    <recommendedName>
        <fullName evidence="14">tRNA-specific 2-thiouridylase MnmA</fullName>
        <ecNumber evidence="14">2.8.1.13</ecNumber>
    </recommendedName>
</protein>
<dbReference type="SUPFAM" id="SSF52402">
    <property type="entry name" value="Adenine nucleotide alpha hydrolases-like"/>
    <property type="match status" value="1"/>
</dbReference>
<dbReference type="NCBIfam" id="NF001138">
    <property type="entry name" value="PRK00143.1"/>
    <property type="match status" value="1"/>
</dbReference>
<dbReference type="Pfam" id="PF20258">
    <property type="entry name" value="tRNA_Me_trans_C"/>
    <property type="match status" value="1"/>
</dbReference>
<evidence type="ECO:0000256" key="7">
    <source>
        <dbReference type="ARBA" id="ARBA00022741"/>
    </source>
</evidence>
<dbReference type="PANTHER" id="PTHR11933">
    <property type="entry name" value="TRNA 5-METHYLAMINOMETHYL-2-THIOURIDYLATE -METHYLTRANSFERASE"/>
    <property type="match status" value="1"/>
</dbReference>
<dbReference type="FunFam" id="2.30.30.280:FF:000001">
    <property type="entry name" value="tRNA-specific 2-thiouridylase MnmA"/>
    <property type="match status" value="1"/>
</dbReference>
<feature type="site" description="Interaction with tRNA" evidence="14">
    <location>
        <position position="133"/>
    </location>
</feature>
<name>A0A4P6MB07_9MOLU</name>
<evidence type="ECO:0000256" key="3">
    <source>
        <dbReference type="ARBA" id="ARBA00022490"/>
    </source>
</evidence>
<evidence type="ECO:0000256" key="1">
    <source>
        <dbReference type="ARBA" id="ARBA00003986"/>
    </source>
</evidence>
<dbReference type="EMBL" id="CP035949">
    <property type="protein sequence ID" value="QBF24034.1"/>
    <property type="molecule type" value="Genomic_DNA"/>
</dbReference>
<keyword evidence="10" id="KW-1015">Disulfide bond</keyword>
<evidence type="ECO:0000256" key="11">
    <source>
        <dbReference type="ARBA" id="ARBA00049564"/>
    </source>
</evidence>
<comment type="catalytic activity">
    <reaction evidence="11">
        <text>5-taurinomethyluridine(34) in tRNA + S-sulfanyl-L-cysteinyl-[protein] + AH2 + ATP = 5-taurinomethyl-2-thiouridine(34) in tRNA + L-cysteinyl-[protein] + A + AMP + diphosphate + H(+)</text>
        <dbReference type="Rhea" id="RHEA:47040"/>
        <dbReference type="Rhea" id="RHEA-COMP:10131"/>
        <dbReference type="Rhea" id="RHEA-COMP:11726"/>
        <dbReference type="Rhea" id="RHEA-COMP:11732"/>
        <dbReference type="Rhea" id="RHEA-COMP:11733"/>
        <dbReference type="ChEBI" id="CHEBI:13193"/>
        <dbReference type="ChEBI" id="CHEBI:15378"/>
        <dbReference type="ChEBI" id="CHEBI:17499"/>
        <dbReference type="ChEBI" id="CHEBI:29950"/>
        <dbReference type="ChEBI" id="CHEBI:30616"/>
        <dbReference type="ChEBI" id="CHEBI:33019"/>
        <dbReference type="ChEBI" id="CHEBI:61963"/>
        <dbReference type="ChEBI" id="CHEBI:87171"/>
        <dbReference type="ChEBI" id="CHEBI:87172"/>
        <dbReference type="ChEBI" id="CHEBI:456215"/>
        <dbReference type="EC" id="2.8.1.14"/>
    </reaction>
</comment>
<accession>A0A4P6MB07</accession>
<sequence length="378" mass="43183">MTKVVVGLSGGVDSAVAAFLLKKQGYLVEAFFMRNWDSNLNFDIQGNPTLNDICPQELDYKDALKVSEQLGIKLHRVDFIEEYWQKVFMSFIKAFENNLTPNPDILCNNEIKFRAFIDYATTKLAPQYIAMGHYANIIYETSSDQKLVPRLACAVDQNKDQTYFLSQLTTKQLQNILFPLGNLTKQEVRQIALENNLINATKKDSTGICFIGERNFFQFLSNYLPAQKGDIKTLDGTFLAHHKGVMYYTIGQRKNLGLGDVPSQKPWFVVGKHLPTNTLYVEQGSKHPYLYSDKALIGDIVWRGKKTNLHLQAKMRYRQPNQDVILTWLDQNNLEIHYPQTIKAVTPGQICAFYDNNICCGAGVIKEVYFQGTKRLYT</sequence>
<dbReference type="InterPro" id="IPR023382">
    <property type="entry name" value="MnmA-like_central_sf"/>
</dbReference>
<dbReference type="GO" id="GO:0002143">
    <property type="term" value="P:tRNA wobble position uridine thiolation"/>
    <property type="evidence" value="ECO:0007669"/>
    <property type="project" value="TreeGrafter"/>
</dbReference>
<keyword evidence="7 14" id="KW-0547">Nucleotide-binding</keyword>
<dbReference type="InterPro" id="IPR014729">
    <property type="entry name" value="Rossmann-like_a/b/a_fold"/>
</dbReference>
<keyword evidence="18" id="KW-1185">Reference proteome</keyword>
<keyword evidence="4 14" id="KW-0820">tRNA-binding</keyword>
<dbReference type="CDD" id="cd01998">
    <property type="entry name" value="MnmA_TRMU-like"/>
    <property type="match status" value="1"/>
</dbReference>
<dbReference type="GO" id="GO:0061708">
    <property type="term" value="F:tRNA-5-taurinomethyluridine 2-sulfurtransferase"/>
    <property type="evidence" value="ECO:0007669"/>
    <property type="project" value="UniProtKB-EC"/>
</dbReference>
<gene>
    <name evidence="14 17" type="primary">mnmA</name>
    <name evidence="17" type="ORF">EXT02_02490</name>
</gene>
<evidence type="ECO:0000313" key="17">
    <source>
        <dbReference type="EMBL" id="QBF24034.1"/>
    </source>
</evidence>
<reference evidence="17 18" key="1">
    <citation type="submission" date="2019-02" db="EMBL/GenBank/DDBJ databases">
        <title>Draft Genome Sequence of Maize Bushy Stunt-like Phytoplasma group 16SrI-B (Aster yellows) in South Africa.</title>
        <authorList>
            <person name="Coetzee B."/>
            <person name="Douglas-Smit N."/>
            <person name="Maree H.J."/>
            <person name="Burger J.T."/>
            <person name="Kruger K."/>
            <person name="Pietersen G."/>
        </authorList>
    </citation>
    <scope>NUCLEOTIDE SEQUENCE [LARGE SCALE GENOMIC DNA]</scope>
    <source>
        <strain evidence="17 18">De Villa</strain>
    </source>
</reference>
<comment type="function">
    <text evidence="13 14">Catalyzes the 2-thiolation of uridine at the wobble position (U34) of tRNA, leading to the formation of s(2)U34.</text>
</comment>
<keyword evidence="6 14" id="KW-0819">tRNA processing</keyword>
<evidence type="ECO:0000256" key="5">
    <source>
        <dbReference type="ARBA" id="ARBA00022679"/>
    </source>
</evidence>
<comment type="similarity">
    <text evidence="2 14">Belongs to the MnmA/TRMU family.</text>
</comment>
<dbReference type="InterPro" id="IPR046884">
    <property type="entry name" value="MnmA-like_central"/>
</dbReference>
<keyword evidence="3 14" id="KW-0963">Cytoplasm</keyword>
<organism evidence="17 18">
    <name type="scientific">'Catharanthus roseus' aster yellows phytoplasma</name>
    <dbReference type="NCBI Taxonomy" id="1193712"/>
    <lineage>
        <taxon>Bacteria</taxon>
        <taxon>Bacillati</taxon>
        <taxon>Mycoplasmatota</taxon>
        <taxon>Mollicutes</taxon>
        <taxon>Acholeplasmatales</taxon>
        <taxon>Acholeplasmataceae</taxon>
        <taxon>Candidatus Phytoplasma</taxon>
        <taxon>16SrI (Aster yellows group)</taxon>
    </lineage>
</organism>
<dbReference type="EC" id="2.8.1.13" evidence="14"/>
<feature type="domain" description="tRNA-specific 2-thiouridylase MnmA-like C-terminal" evidence="15">
    <location>
        <begin position="294"/>
        <end position="365"/>
    </location>
</feature>
<dbReference type="InterPro" id="IPR046885">
    <property type="entry name" value="MnmA-like_C"/>
</dbReference>
<feature type="binding site" evidence="14">
    <location>
        <begin position="7"/>
        <end position="14"/>
    </location>
    <ligand>
        <name>ATP</name>
        <dbReference type="ChEBI" id="CHEBI:30616"/>
    </ligand>
</feature>
<evidence type="ECO:0000259" key="15">
    <source>
        <dbReference type="Pfam" id="PF20258"/>
    </source>
</evidence>
<feature type="region of interest" description="Interaction with target base in tRNA" evidence="14">
    <location>
        <begin position="102"/>
        <end position="104"/>
    </location>
</feature>
<proteinExistence type="inferred from homology"/>
<evidence type="ECO:0000259" key="16">
    <source>
        <dbReference type="Pfam" id="PF20259"/>
    </source>
</evidence>
<dbReference type="Pfam" id="PF03054">
    <property type="entry name" value="tRNA_Me_trans"/>
    <property type="match status" value="1"/>
</dbReference>
<feature type="region of interest" description="Interaction with tRNA" evidence="14">
    <location>
        <begin position="316"/>
        <end position="317"/>
    </location>
</feature>
<feature type="region of interest" description="Interaction with tRNA" evidence="14">
    <location>
        <begin position="159"/>
        <end position="161"/>
    </location>
</feature>
<evidence type="ECO:0000256" key="10">
    <source>
        <dbReference type="ARBA" id="ARBA00023157"/>
    </source>
</evidence>
<dbReference type="Gene3D" id="2.40.30.10">
    <property type="entry name" value="Translation factors"/>
    <property type="match status" value="1"/>
</dbReference>
<dbReference type="FunFam" id="3.40.50.620:FF:000104">
    <property type="entry name" value="Mitochondrial tRNA-specific 2-thiouridylase 1"/>
    <property type="match status" value="1"/>
</dbReference>
<comment type="function">
    <text evidence="1">Catalyzes the 2-thiolation of uridine at the wobble position (U34) of mitochondrial tRNA(Lys), tRNA(Glu) and tRNA(Gln). Required for the formation of 5-taurinomethyl-2-thiouridine (tm5s2U) of mitochondrial tRNA(Lys), tRNA(Glu), and tRNA(Gln) at the wobble position. ATP is required to activate the C2 atom of the wobble base.</text>
</comment>
<dbReference type="Gene3D" id="3.40.50.620">
    <property type="entry name" value="HUPs"/>
    <property type="match status" value="1"/>
</dbReference>
<dbReference type="Gene3D" id="2.30.30.280">
    <property type="entry name" value="Adenine nucleotide alpha hydrolases-like domains"/>
    <property type="match status" value="1"/>
</dbReference>
<evidence type="ECO:0000256" key="8">
    <source>
        <dbReference type="ARBA" id="ARBA00022840"/>
    </source>
</evidence>
<dbReference type="Proteomes" id="UP000289726">
    <property type="component" value="Chromosome"/>
</dbReference>
<feature type="binding site" evidence="14">
    <location>
        <position position="132"/>
    </location>
    <ligand>
        <name>ATP</name>
        <dbReference type="ChEBI" id="CHEBI:30616"/>
    </ligand>
</feature>
<comment type="subcellular location">
    <subcellularLocation>
        <location evidence="14">Cytoplasm</location>
    </subcellularLocation>
</comment>
<keyword evidence="5 14" id="KW-0808">Transferase</keyword>
<dbReference type="GO" id="GO:0005737">
    <property type="term" value="C:cytoplasm"/>
    <property type="evidence" value="ECO:0007669"/>
    <property type="project" value="UniProtKB-SubCell"/>
</dbReference>
<dbReference type="GO" id="GO:0103016">
    <property type="term" value="F:tRNA-uridine 2-sulfurtransferase activity"/>
    <property type="evidence" value="ECO:0007669"/>
    <property type="project" value="UniProtKB-EC"/>
</dbReference>
<evidence type="ECO:0000256" key="14">
    <source>
        <dbReference type="HAMAP-Rule" id="MF_00144"/>
    </source>
</evidence>
<evidence type="ECO:0000256" key="12">
    <source>
        <dbReference type="ARBA" id="ARBA00051542"/>
    </source>
</evidence>
<comment type="caution">
    <text evidence="14">Lacks conserved residue(s) required for the propagation of feature annotation.</text>
</comment>
<evidence type="ECO:0000256" key="9">
    <source>
        <dbReference type="ARBA" id="ARBA00022884"/>
    </source>
</evidence>
<feature type="active site" description="Nucleophile" evidence="14">
    <location>
        <position position="107"/>
    </location>
</feature>
<dbReference type="Pfam" id="PF20259">
    <property type="entry name" value="tRNA_Me_trans_M"/>
    <property type="match status" value="1"/>
</dbReference>
<dbReference type="GO" id="GO:0005524">
    <property type="term" value="F:ATP binding"/>
    <property type="evidence" value="ECO:0007669"/>
    <property type="project" value="UniProtKB-KW"/>
</dbReference>
<dbReference type="HAMAP" id="MF_00144">
    <property type="entry name" value="tRNA_thiouridyl_MnmA"/>
    <property type="match status" value="1"/>
</dbReference>
<dbReference type="PANTHER" id="PTHR11933:SF5">
    <property type="entry name" value="MITOCHONDRIAL TRNA-SPECIFIC 2-THIOURIDYLASE 1"/>
    <property type="match status" value="1"/>
</dbReference>
<comment type="catalytic activity">
    <reaction evidence="12 14">
        <text>S-sulfanyl-L-cysteinyl-[protein] + uridine(34) in tRNA + AH2 + ATP = 2-thiouridine(34) in tRNA + L-cysteinyl-[protein] + A + AMP + diphosphate + H(+)</text>
        <dbReference type="Rhea" id="RHEA:47032"/>
        <dbReference type="Rhea" id="RHEA-COMP:10131"/>
        <dbReference type="Rhea" id="RHEA-COMP:11726"/>
        <dbReference type="Rhea" id="RHEA-COMP:11727"/>
        <dbReference type="Rhea" id="RHEA-COMP:11728"/>
        <dbReference type="ChEBI" id="CHEBI:13193"/>
        <dbReference type="ChEBI" id="CHEBI:15378"/>
        <dbReference type="ChEBI" id="CHEBI:17499"/>
        <dbReference type="ChEBI" id="CHEBI:29950"/>
        <dbReference type="ChEBI" id="CHEBI:30616"/>
        <dbReference type="ChEBI" id="CHEBI:33019"/>
        <dbReference type="ChEBI" id="CHEBI:61963"/>
        <dbReference type="ChEBI" id="CHEBI:65315"/>
        <dbReference type="ChEBI" id="CHEBI:87170"/>
        <dbReference type="ChEBI" id="CHEBI:456215"/>
        <dbReference type="EC" id="2.8.1.13"/>
    </reaction>
</comment>
<dbReference type="AlphaFoldDB" id="A0A4P6MB07"/>
<evidence type="ECO:0000313" key="18">
    <source>
        <dbReference type="Proteomes" id="UP000289726"/>
    </source>
</evidence>
<feature type="active site" description="Cysteine persulfide intermediate" evidence="14">
    <location>
        <position position="209"/>
    </location>
</feature>
<feature type="site" description="Interaction with tRNA" evidence="14">
    <location>
        <position position="349"/>
    </location>
</feature>
<dbReference type="NCBIfam" id="TIGR00420">
    <property type="entry name" value="trmU"/>
    <property type="match status" value="1"/>
</dbReference>
<dbReference type="GO" id="GO:0000049">
    <property type="term" value="F:tRNA binding"/>
    <property type="evidence" value="ECO:0007669"/>
    <property type="project" value="UniProtKB-KW"/>
</dbReference>
<evidence type="ECO:0000256" key="13">
    <source>
        <dbReference type="ARBA" id="ARBA00056575"/>
    </source>
</evidence>
<feature type="domain" description="tRNA-specific 2-thiouridylase MnmA-like central" evidence="16">
    <location>
        <begin position="218"/>
        <end position="281"/>
    </location>
</feature>
<feature type="binding site" evidence="14">
    <location>
        <position position="33"/>
    </location>
    <ligand>
        <name>ATP</name>
        <dbReference type="ChEBI" id="CHEBI:30616"/>
    </ligand>
</feature>
<evidence type="ECO:0000256" key="6">
    <source>
        <dbReference type="ARBA" id="ARBA00022694"/>
    </source>
</evidence>
<evidence type="ECO:0000256" key="4">
    <source>
        <dbReference type="ARBA" id="ARBA00022555"/>
    </source>
</evidence>
<keyword evidence="8 14" id="KW-0067">ATP-binding</keyword>
<dbReference type="InterPro" id="IPR004506">
    <property type="entry name" value="MnmA-like"/>
</dbReference>